<reference evidence="6" key="2">
    <citation type="submission" date="2021-04" db="EMBL/GenBank/DDBJ databases">
        <authorList>
            <person name="Gilroy R."/>
        </authorList>
    </citation>
    <scope>NUCLEOTIDE SEQUENCE</scope>
    <source>
        <strain evidence="6">ChiHjej12B11-14209</strain>
    </source>
</reference>
<accession>A0A9D2JFT2</accession>
<keyword evidence="1" id="KW-0677">Repeat</keyword>
<feature type="compositionally biased region" description="Polar residues" evidence="4">
    <location>
        <begin position="258"/>
        <end position="268"/>
    </location>
</feature>
<dbReference type="PANTHER" id="PTHR44858">
    <property type="entry name" value="TETRATRICOPEPTIDE REPEAT PROTEIN 6"/>
    <property type="match status" value="1"/>
</dbReference>
<proteinExistence type="predicted"/>
<evidence type="ECO:0000256" key="5">
    <source>
        <dbReference type="SAM" id="Phobius"/>
    </source>
</evidence>
<name>A0A9D2JFT2_9ACTN</name>
<feature type="region of interest" description="Disordered" evidence="4">
    <location>
        <begin position="211"/>
        <end position="268"/>
    </location>
</feature>
<evidence type="ECO:0000313" key="6">
    <source>
        <dbReference type="EMBL" id="HIZ47079.1"/>
    </source>
</evidence>
<dbReference type="SMART" id="SM00028">
    <property type="entry name" value="TPR"/>
    <property type="match status" value="2"/>
</dbReference>
<dbReference type="AlphaFoldDB" id="A0A9D2JFT2"/>
<dbReference type="Pfam" id="PF00515">
    <property type="entry name" value="TPR_1"/>
    <property type="match status" value="1"/>
</dbReference>
<sequence length="268" mass="28926">MAKWRLAQRKTQEGEQPKGAGAPKRERKPGELSTFQKVVIVAFVVVFALSTLAGALVSVFQSTQQESVEYNVEYVDSQYSDLVADLEATLEETPDGTSALLQIARYCSSWGSTVGVLAQTDEESAHGEELLQRAIGYYDRYLEIESTAEASSERALCEYYLGDSEAATADLEAVTQSWPEYAPAWADLGMLYESADRTDDAIAAYEQAIELDPDDEQGAKSYAEGRLESLQGSDAAEDDASAEDGSEDATGEQDDASADQTSDGSASE</sequence>
<organism evidence="6 7">
    <name type="scientific">Candidatus Olsenella pullistercoris</name>
    <dbReference type="NCBI Taxonomy" id="2838712"/>
    <lineage>
        <taxon>Bacteria</taxon>
        <taxon>Bacillati</taxon>
        <taxon>Actinomycetota</taxon>
        <taxon>Coriobacteriia</taxon>
        <taxon>Coriobacteriales</taxon>
        <taxon>Atopobiaceae</taxon>
        <taxon>Olsenella</taxon>
    </lineage>
</organism>
<evidence type="ECO:0000256" key="2">
    <source>
        <dbReference type="ARBA" id="ARBA00022803"/>
    </source>
</evidence>
<dbReference type="Gene3D" id="1.25.40.10">
    <property type="entry name" value="Tetratricopeptide repeat domain"/>
    <property type="match status" value="1"/>
</dbReference>
<dbReference type="EMBL" id="DXBM01000072">
    <property type="protein sequence ID" value="HIZ47079.1"/>
    <property type="molecule type" value="Genomic_DNA"/>
</dbReference>
<dbReference type="InterPro" id="IPR011990">
    <property type="entry name" value="TPR-like_helical_dom_sf"/>
</dbReference>
<comment type="caution">
    <text evidence="6">The sequence shown here is derived from an EMBL/GenBank/DDBJ whole genome shotgun (WGS) entry which is preliminary data.</text>
</comment>
<keyword evidence="2 3" id="KW-0802">TPR repeat</keyword>
<feature type="compositionally biased region" description="Acidic residues" evidence="4">
    <location>
        <begin position="235"/>
        <end position="257"/>
    </location>
</feature>
<dbReference type="PROSITE" id="PS50293">
    <property type="entry name" value="TPR_REGION"/>
    <property type="match status" value="1"/>
</dbReference>
<dbReference type="GO" id="GO:0009279">
    <property type="term" value="C:cell outer membrane"/>
    <property type="evidence" value="ECO:0007669"/>
    <property type="project" value="TreeGrafter"/>
</dbReference>
<dbReference type="Proteomes" id="UP000824062">
    <property type="component" value="Unassembled WGS sequence"/>
</dbReference>
<evidence type="ECO:0000256" key="1">
    <source>
        <dbReference type="ARBA" id="ARBA00022737"/>
    </source>
</evidence>
<evidence type="ECO:0000313" key="7">
    <source>
        <dbReference type="Proteomes" id="UP000824062"/>
    </source>
</evidence>
<dbReference type="PANTHER" id="PTHR44858:SF1">
    <property type="entry name" value="UDP-N-ACETYLGLUCOSAMINE--PEPTIDE N-ACETYLGLUCOSAMINYLTRANSFERASE SPINDLY-RELATED"/>
    <property type="match status" value="1"/>
</dbReference>
<keyword evidence="5" id="KW-0472">Membrane</keyword>
<dbReference type="GO" id="GO:0046813">
    <property type="term" value="P:receptor-mediated virion attachment to host cell"/>
    <property type="evidence" value="ECO:0007669"/>
    <property type="project" value="TreeGrafter"/>
</dbReference>
<evidence type="ECO:0000256" key="4">
    <source>
        <dbReference type="SAM" id="MobiDB-lite"/>
    </source>
</evidence>
<dbReference type="InterPro" id="IPR050498">
    <property type="entry name" value="Ycf3"/>
</dbReference>
<feature type="region of interest" description="Disordered" evidence="4">
    <location>
        <begin position="1"/>
        <end position="28"/>
    </location>
</feature>
<dbReference type="SUPFAM" id="SSF48452">
    <property type="entry name" value="TPR-like"/>
    <property type="match status" value="1"/>
</dbReference>
<keyword evidence="5" id="KW-0812">Transmembrane</keyword>
<reference evidence="6" key="1">
    <citation type="journal article" date="2021" name="PeerJ">
        <title>Extensive microbial diversity within the chicken gut microbiome revealed by metagenomics and culture.</title>
        <authorList>
            <person name="Gilroy R."/>
            <person name="Ravi A."/>
            <person name="Getino M."/>
            <person name="Pursley I."/>
            <person name="Horton D.L."/>
            <person name="Alikhan N.F."/>
            <person name="Baker D."/>
            <person name="Gharbi K."/>
            <person name="Hall N."/>
            <person name="Watson M."/>
            <person name="Adriaenssens E.M."/>
            <person name="Foster-Nyarko E."/>
            <person name="Jarju S."/>
            <person name="Secka A."/>
            <person name="Antonio M."/>
            <person name="Oren A."/>
            <person name="Chaudhuri R.R."/>
            <person name="La Ragione R."/>
            <person name="Hildebrand F."/>
            <person name="Pallen M.J."/>
        </authorList>
    </citation>
    <scope>NUCLEOTIDE SEQUENCE</scope>
    <source>
        <strain evidence="6">ChiHjej12B11-14209</strain>
    </source>
</reference>
<evidence type="ECO:0000256" key="3">
    <source>
        <dbReference type="PROSITE-ProRule" id="PRU00339"/>
    </source>
</evidence>
<protein>
    <submittedName>
        <fullName evidence="6">Tetratricopeptide repeat protein</fullName>
    </submittedName>
</protein>
<dbReference type="InterPro" id="IPR019734">
    <property type="entry name" value="TPR_rpt"/>
</dbReference>
<feature type="transmembrane region" description="Helical" evidence="5">
    <location>
        <begin position="38"/>
        <end position="60"/>
    </location>
</feature>
<keyword evidence="5" id="KW-1133">Transmembrane helix</keyword>
<dbReference type="PROSITE" id="PS50005">
    <property type="entry name" value="TPR"/>
    <property type="match status" value="1"/>
</dbReference>
<feature type="repeat" description="TPR" evidence="3">
    <location>
        <begin position="182"/>
        <end position="215"/>
    </location>
</feature>
<gene>
    <name evidence="6" type="ORF">IAA19_08705</name>
</gene>